<dbReference type="PROSITE" id="PS50893">
    <property type="entry name" value="ABC_TRANSPORTER_2"/>
    <property type="match status" value="1"/>
</dbReference>
<proteinExistence type="predicted"/>
<dbReference type="Pfam" id="PF00005">
    <property type="entry name" value="ABC_tran"/>
    <property type="match status" value="1"/>
</dbReference>
<keyword evidence="2" id="KW-0547">Nucleotide-binding</keyword>
<dbReference type="Gene3D" id="3.40.50.300">
    <property type="entry name" value="P-loop containing nucleotide triphosphate hydrolases"/>
    <property type="match status" value="1"/>
</dbReference>
<comment type="caution">
    <text evidence="5">The sequence shown here is derived from an EMBL/GenBank/DDBJ whole genome shotgun (WGS) entry which is preliminary data.</text>
</comment>
<dbReference type="GO" id="GO:0016887">
    <property type="term" value="F:ATP hydrolysis activity"/>
    <property type="evidence" value="ECO:0007669"/>
    <property type="project" value="InterPro"/>
</dbReference>
<evidence type="ECO:0000256" key="3">
    <source>
        <dbReference type="ARBA" id="ARBA00022840"/>
    </source>
</evidence>
<dbReference type="PROSITE" id="PS00211">
    <property type="entry name" value="ABC_TRANSPORTER_1"/>
    <property type="match status" value="1"/>
</dbReference>
<accession>A0A235F820</accession>
<dbReference type="PANTHER" id="PTHR43423:SF1">
    <property type="entry name" value="ABC TRANSPORTER I FAMILY MEMBER 17"/>
    <property type="match status" value="1"/>
</dbReference>
<dbReference type="Proteomes" id="UP000215059">
    <property type="component" value="Unassembled WGS sequence"/>
</dbReference>
<organism evidence="5 6">
    <name type="scientific">Fictibacillus aquaticus</name>
    <dbReference type="NCBI Taxonomy" id="2021314"/>
    <lineage>
        <taxon>Bacteria</taxon>
        <taxon>Bacillati</taxon>
        <taxon>Bacillota</taxon>
        <taxon>Bacilli</taxon>
        <taxon>Bacillales</taxon>
        <taxon>Fictibacillaceae</taxon>
        <taxon>Fictibacillus</taxon>
    </lineage>
</organism>
<keyword evidence="1" id="KW-0813">Transport</keyword>
<dbReference type="InterPro" id="IPR003593">
    <property type="entry name" value="AAA+_ATPase"/>
</dbReference>
<dbReference type="GO" id="GO:0005524">
    <property type="term" value="F:ATP binding"/>
    <property type="evidence" value="ECO:0007669"/>
    <property type="project" value="UniProtKB-KW"/>
</dbReference>
<dbReference type="AlphaFoldDB" id="A0A235F820"/>
<dbReference type="InterPro" id="IPR027417">
    <property type="entry name" value="P-loop_NTPase"/>
</dbReference>
<keyword evidence="6" id="KW-1185">Reference proteome</keyword>
<dbReference type="InterPro" id="IPR003439">
    <property type="entry name" value="ABC_transporter-like_ATP-bd"/>
</dbReference>
<dbReference type="EMBL" id="NOII01000003">
    <property type="protein sequence ID" value="OYD57204.1"/>
    <property type="molecule type" value="Genomic_DNA"/>
</dbReference>
<name>A0A235F820_9BACL</name>
<dbReference type="PANTHER" id="PTHR43423">
    <property type="entry name" value="ABC TRANSPORTER I FAMILY MEMBER 17"/>
    <property type="match status" value="1"/>
</dbReference>
<gene>
    <name evidence="5" type="ORF">CGZ90_10960</name>
</gene>
<evidence type="ECO:0000313" key="6">
    <source>
        <dbReference type="Proteomes" id="UP000215059"/>
    </source>
</evidence>
<dbReference type="InterPro" id="IPR017871">
    <property type="entry name" value="ABC_transporter-like_CS"/>
</dbReference>
<evidence type="ECO:0000256" key="2">
    <source>
        <dbReference type="ARBA" id="ARBA00022741"/>
    </source>
</evidence>
<reference evidence="5 6" key="1">
    <citation type="submission" date="2017-07" db="EMBL/GenBank/DDBJ databases">
        <title>Fictibacillus sp. nov. GDSW-R2A3 Genome sequencing and assembly.</title>
        <authorList>
            <person name="Mayilraj S."/>
        </authorList>
    </citation>
    <scope>NUCLEOTIDE SEQUENCE [LARGE SCALE GENOMIC DNA]</scope>
    <source>
        <strain evidence="5 6">GDSW-R2A3</strain>
    </source>
</reference>
<dbReference type="CDD" id="cd03228">
    <property type="entry name" value="ABCC_MRP_Like"/>
    <property type="match status" value="1"/>
</dbReference>
<dbReference type="SMART" id="SM00382">
    <property type="entry name" value="AAA"/>
    <property type="match status" value="1"/>
</dbReference>
<sequence>MGPSGSGKSTLLKLLNHLISPDSGQLLYKEQSIFEMDPIQLRRRIMMTPQTPVIFEGSIKDNLIVGYAFSKEEAPSEQEMNEVMQTCLLKKDLAEKADNLSGGEKQRLALARAMLMKPDVLLLDEPSSALDEDTADIVMKNVVDHTKHHRQTLIMVTHDKKIANQFCENDINMKDYSLK</sequence>
<evidence type="ECO:0000256" key="1">
    <source>
        <dbReference type="ARBA" id="ARBA00022448"/>
    </source>
</evidence>
<dbReference type="SUPFAM" id="SSF52540">
    <property type="entry name" value="P-loop containing nucleoside triphosphate hydrolases"/>
    <property type="match status" value="1"/>
</dbReference>
<dbReference type="OrthoDB" id="9785080at2"/>
<evidence type="ECO:0000313" key="5">
    <source>
        <dbReference type="EMBL" id="OYD57204.1"/>
    </source>
</evidence>
<protein>
    <recommendedName>
        <fullName evidence="4">ABC transporter domain-containing protein</fullName>
    </recommendedName>
</protein>
<keyword evidence="3" id="KW-0067">ATP-binding</keyword>
<evidence type="ECO:0000259" key="4">
    <source>
        <dbReference type="PROSITE" id="PS50893"/>
    </source>
</evidence>
<feature type="domain" description="ABC transporter" evidence="4">
    <location>
        <begin position="1"/>
        <end position="179"/>
    </location>
</feature>